<dbReference type="SUPFAM" id="SSF46785">
    <property type="entry name" value="Winged helix' DNA-binding domain"/>
    <property type="match status" value="1"/>
</dbReference>
<keyword evidence="3" id="KW-0804">Transcription</keyword>
<evidence type="ECO:0000259" key="4">
    <source>
        <dbReference type="PROSITE" id="PS50949"/>
    </source>
</evidence>
<keyword evidence="6" id="KW-1185">Reference proteome</keyword>
<evidence type="ECO:0000313" key="5">
    <source>
        <dbReference type="EMBL" id="UNK47311.1"/>
    </source>
</evidence>
<evidence type="ECO:0000313" key="6">
    <source>
        <dbReference type="Proteomes" id="UP000829069"/>
    </source>
</evidence>
<dbReference type="EMBL" id="CP093326">
    <property type="protein sequence ID" value="UNK47311.1"/>
    <property type="molecule type" value="Genomic_DNA"/>
</dbReference>
<dbReference type="Pfam" id="PF07729">
    <property type="entry name" value="FCD"/>
    <property type="match status" value="1"/>
</dbReference>
<feature type="domain" description="HTH gntR-type" evidence="4">
    <location>
        <begin position="16"/>
        <end position="83"/>
    </location>
</feature>
<protein>
    <submittedName>
        <fullName evidence="5">GntR family transcriptional regulator</fullName>
    </submittedName>
</protein>
<organism evidence="5 6">
    <name type="scientific">Arthrobacter sulfonylureivorans</name>
    <dbReference type="NCBI Taxonomy" id="2486855"/>
    <lineage>
        <taxon>Bacteria</taxon>
        <taxon>Bacillati</taxon>
        <taxon>Actinomycetota</taxon>
        <taxon>Actinomycetes</taxon>
        <taxon>Micrococcales</taxon>
        <taxon>Micrococcaceae</taxon>
        <taxon>Arthrobacter</taxon>
    </lineage>
</organism>
<sequence>MTDSEGVRGMPRPAKVSLTQQLYQAIRGDIITAVLRPGAVVIEADLAREYEVSKTPVREALQMLVVEGLMSVLPHRGYLIRSMGFADVRDVMDLRLMLEPPLAAAAALNSSEEIVEALRVQLAKQFDEGASLVDRTSAAREFHMLCVRASMNQRAMGLVGGLYDETTRIHHLMPGAVQHLYSATEQAAHQSILDAVANNDDEAAAAAMAEHIKESNEALLQAFYTR</sequence>
<dbReference type="InterPro" id="IPR008920">
    <property type="entry name" value="TF_FadR/GntR_C"/>
</dbReference>
<dbReference type="CDD" id="cd07377">
    <property type="entry name" value="WHTH_GntR"/>
    <property type="match status" value="1"/>
</dbReference>
<dbReference type="PANTHER" id="PTHR43537:SF24">
    <property type="entry name" value="GLUCONATE OPERON TRANSCRIPTIONAL REPRESSOR"/>
    <property type="match status" value="1"/>
</dbReference>
<dbReference type="Gene3D" id="1.10.10.10">
    <property type="entry name" value="Winged helix-like DNA-binding domain superfamily/Winged helix DNA-binding domain"/>
    <property type="match status" value="1"/>
</dbReference>
<dbReference type="RefSeq" id="WP_241915077.1">
    <property type="nucleotide sequence ID" value="NZ_CP093326.1"/>
</dbReference>
<dbReference type="InterPro" id="IPR036388">
    <property type="entry name" value="WH-like_DNA-bd_sf"/>
</dbReference>
<dbReference type="PANTHER" id="PTHR43537">
    <property type="entry name" value="TRANSCRIPTIONAL REGULATOR, GNTR FAMILY"/>
    <property type="match status" value="1"/>
</dbReference>
<proteinExistence type="predicted"/>
<accession>A0ABY3WG24</accession>
<dbReference type="Proteomes" id="UP000829069">
    <property type="component" value="Chromosome"/>
</dbReference>
<dbReference type="InterPro" id="IPR000524">
    <property type="entry name" value="Tscrpt_reg_HTH_GntR"/>
</dbReference>
<dbReference type="InterPro" id="IPR036390">
    <property type="entry name" value="WH_DNA-bd_sf"/>
</dbReference>
<dbReference type="InterPro" id="IPR011711">
    <property type="entry name" value="GntR_C"/>
</dbReference>
<dbReference type="SMART" id="SM00895">
    <property type="entry name" value="FCD"/>
    <property type="match status" value="1"/>
</dbReference>
<reference evidence="5 6" key="1">
    <citation type="submission" date="2022-03" db="EMBL/GenBank/DDBJ databases">
        <title>Isotopic signatures of nitrous oxide derived from detoxification processes.</title>
        <authorList>
            <person name="Behrendt U."/>
            <person name="Buchen C."/>
            <person name="Well R."/>
            <person name="Ulrich A."/>
            <person name="Rohe L."/>
            <person name="Kolb S."/>
            <person name="Schloter M."/>
            <person name="Horn M.A."/>
            <person name="Augustin J."/>
        </authorList>
    </citation>
    <scope>NUCLEOTIDE SEQUENCE [LARGE SCALE GENOMIC DNA]</scope>
    <source>
        <strain evidence="5 6">S4-C24</strain>
    </source>
</reference>
<evidence type="ECO:0000256" key="3">
    <source>
        <dbReference type="ARBA" id="ARBA00023163"/>
    </source>
</evidence>
<dbReference type="SUPFAM" id="SSF48008">
    <property type="entry name" value="GntR ligand-binding domain-like"/>
    <property type="match status" value="1"/>
</dbReference>
<evidence type="ECO:0000256" key="1">
    <source>
        <dbReference type="ARBA" id="ARBA00023015"/>
    </source>
</evidence>
<dbReference type="Gene3D" id="1.20.120.530">
    <property type="entry name" value="GntR ligand-binding domain-like"/>
    <property type="match status" value="1"/>
</dbReference>
<keyword evidence="2" id="KW-0238">DNA-binding</keyword>
<keyword evidence="1" id="KW-0805">Transcription regulation</keyword>
<name>A0ABY3WG24_9MICC</name>
<dbReference type="PROSITE" id="PS50949">
    <property type="entry name" value="HTH_GNTR"/>
    <property type="match status" value="1"/>
</dbReference>
<evidence type="ECO:0000256" key="2">
    <source>
        <dbReference type="ARBA" id="ARBA00023125"/>
    </source>
</evidence>
<dbReference type="SMART" id="SM00345">
    <property type="entry name" value="HTH_GNTR"/>
    <property type="match status" value="1"/>
</dbReference>
<gene>
    <name evidence="5" type="ORF">MNQ99_08240</name>
</gene>
<dbReference type="Pfam" id="PF00392">
    <property type="entry name" value="GntR"/>
    <property type="match status" value="1"/>
</dbReference>